<dbReference type="Proteomes" id="UP000020103">
    <property type="component" value="Unassembled WGS sequence"/>
</dbReference>
<gene>
    <name evidence="2" type="ORF">I543_1059</name>
</gene>
<reference evidence="2 3" key="1">
    <citation type="submission" date="2013-12" db="EMBL/GenBank/DDBJ databases">
        <authorList>
            <person name="Madinger N."/>
            <person name="Lenaerts A."/>
            <person name="Ordway D."/>
            <person name="DeGroote M.A."/>
            <person name="Parker T."/>
            <person name="Sizemore C."/>
            <person name="Tallon L.J."/>
            <person name="Sadzewicz L.K."/>
            <person name="Sengamalay N."/>
            <person name="Fraser C.M."/>
            <person name="Hine E."/>
            <person name="Shefchek K.A."/>
            <person name="Das S.P."/>
            <person name="Tettelin H."/>
        </authorList>
    </citation>
    <scope>NUCLEOTIDE SEQUENCE [LARGE SCALE GENOMIC DNA]</scope>
    <source>
        <strain evidence="2 3">21</strain>
    </source>
</reference>
<comment type="caution">
    <text evidence="2">The sequence shown here is derived from an EMBL/GenBank/DDBJ whole genome shotgun (WGS) entry which is preliminary data.</text>
</comment>
<protein>
    <submittedName>
        <fullName evidence="2">Putative membrane protein</fullName>
    </submittedName>
</protein>
<dbReference type="AlphaFoldDB" id="A0A829Q7J9"/>
<keyword evidence="1" id="KW-0812">Transmembrane</keyword>
<name>A0A829Q7J9_9MYCO</name>
<accession>A0A829Q7J9</accession>
<evidence type="ECO:0000313" key="2">
    <source>
        <dbReference type="EMBL" id="EUA48950.1"/>
    </source>
</evidence>
<dbReference type="EMBL" id="JAOF01000001">
    <property type="protein sequence ID" value="EUA48950.1"/>
    <property type="molecule type" value="Genomic_DNA"/>
</dbReference>
<evidence type="ECO:0000313" key="3">
    <source>
        <dbReference type="Proteomes" id="UP000020103"/>
    </source>
</evidence>
<feature type="transmembrane region" description="Helical" evidence="1">
    <location>
        <begin position="6"/>
        <end position="29"/>
    </location>
</feature>
<keyword evidence="1" id="KW-0472">Membrane</keyword>
<evidence type="ECO:0000256" key="1">
    <source>
        <dbReference type="SAM" id="Phobius"/>
    </source>
</evidence>
<sequence length="42" mass="4778">MQILHWWLITMLLTVSVGVGTAVPFSYLVRDRTLESSSAVWI</sequence>
<proteinExistence type="predicted"/>
<keyword evidence="1" id="KW-1133">Transmembrane helix</keyword>
<organism evidence="2 3">
    <name type="scientific">Mycobacteroides abscessus 21</name>
    <dbReference type="NCBI Taxonomy" id="1299324"/>
    <lineage>
        <taxon>Bacteria</taxon>
        <taxon>Bacillati</taxon>
        <taxon>Actinomycetota</taxon>
        <taxon>Actinomycetes</taxon>
        <taxon>Mycobacteriales</taxon>
        <taxon>Mycobacteriaceae</taxon>
        <taxon>Mycobacteroides</taxon>
        <taxon>Mycobacteroides abscessus</taxon>
    </lineage>
</organism>